<dbReference type="GO" id="GO:0005484">
    <property type="term" value="F:SNAP receptor activity"/>
    <property type="evidence" value="ECO:0007669"/>
    <property type="project" value="TreeGrafter"/>
</dbReference>
<dbReference type="GO" id="GO:0098793">
    <property type="term" value="C:presynapse"/>
    <property type="evidence" value="ECO:0007669"/>
    <property type="project" value="GOC"/>
</dbReference>
<dbReference type="OrthoDB" id="10009801at2759"/>
<dbReference type="EMBL" id="QNUK01000501">
    <property type="protein sequence ID" value="KAF5892443.1"/>
    <property type="molecule type" value="Genomic_DNA"/>
</dbReference>
<keyword evidence="1" id="KW-0677">Repeat</keyword>
<evidence type="ECO:0000313" key="7">
    <source>
        <dbReference type="EMBL" id="KAF5892443.1"/>
    </source>
</evidence>
<dbReference type="Gene3D" id="1.20.5.110">
    <property type="match status" value="1"/>
</dbReference>
<dbReference type="PANTHER" id="PTHR19305:SF1">
    <property type="entry name" value="SYNAPTOSOMAL-ASSOCIATED PROTEIN 47"/>
    <property type="match status" value="1"/>
</dbReference>
<sequence length="370" mass="41046">MDGEAPVHSWPCSYYLNGEKRWTSGRLTLTPSAVRFSPGGDSGAVLLLPLCRVTHICTESSCFIFSAVTLQERDAQKHWFSSLKPNAASVFHVLQHFWRETLAMHTHSTHTPLSRGQRLISMVSDAQHTLSHTGRALSQQGEQFHHMIHQLDKMESDLGVADKLLSELESPPWWPFGKFPWNRKCQSESGKAEAKAPPPDASPRSSKEILSVPVVFYRGGDVNNADVNSGTLVLLASAMEVRDTNGRLVHRFHKQDVDEIRVHGVCDISVRQRHIGKPDVCFRLLSAKMAEALCILEVQYKKKVEFARDYSGFQATPSDDVTPVSAAFWGAGAGSYSDVPVQLPAGDLTPVQLHVQESAVSQEEAQELRQ</sequence>
<dbReference type="Gene3D" id="2.30.29.30">
    <property type="entry name" value="Pleckstrin-homology domain (PH domain)/Phosphotyrosine-binding domain (PTB)"/>
    <property type="match status" value="1"/>
</dbReference>
<dbReference type="GO" id="GO:0031629">
    <property type="term" value="P:synaptic vesicle fusion to presynaptic active zone membrane"/>
    <property type="evidence" value="ECO:0007669"/>
    <property type="project" value="TreeGrafter"/>
</dbReference>
<evidence type="ECO:0000256" key="3">
    <source>
        <dbReference type="ARBA" id="ARBA00024354"/>
    </source>
</evidence>
<dbReference type="FunFam" id="2.30.29.30:FF:000269">
    <property type="entry name" value="Synaptosomal-associated protein 47"/>
    <property type="match status" value="1"/>
</dbReference>
<feature type="region of interest" description="Disordered" evidence="6">
    <location>
        <begin position="187"/>
        <end position="206"/>
    </location>
</feature>
<comment type="caution">
    <text evidence="7">The sequence shown here is derived from an EMBL/GenBank/DDBJ whole genome shotgun (WGS) entry which is preliminary data.</text>
</comment>
<keyword evidence="8" id="KW-1185">Reference proteome</keyword>
<proteinExistence type="inferred from homology"/>
<dbReference type="InterPro" id="IPR011993">
    <property type="entry name" value="PH-like_dom_sf"/>
</dbReference>
<keyword evidence="2" id="KW-0175">Coiled coil</keyword>
<dbReference type="AlphaFoldDB" id="A0A8J4X4C4"/>
<dbReference type="PANTHER" id="PTHR19305">
    <property type="entry name" value="SYNAPTOSOMAL ASSOCIATED PROTEIN"/>
    <property type="match status" value="1"/>
</dbReference>
<dbReference type="GO" id="GO:0019905">
    <property type="term" value="F:syntaxin binding"/>
    <property type="evidence" value="ECO:0007669"/>
    <property type="project" value="TreeGrafter"/>
</dbReference>
<dbReference type="SUPFAM" id="SSF58038">
    <property type="entry name" value="SNARE fusion complex"/>
    <property type="match status" value="1"/>
</dbReference>
<dbReference type="Proteomes" id="UP000727407">
    <property type="component" value="Unassembled WGS sequence"/>
</dbReference>
<evidence type="ECO:0000256" key="6">
    <source>
        <dbReference type="SAM" id="MobiDB-lite"/>
    </source>
</evidence>
<organism evidence="7 8">
    <name type="scientific">Clarias magur</name>
    <name type="common">Asian catfish</name>
    <name type="synonym">Macropteronotus magur</name>
    <dbReference type="NCBI Taxonomy" id="1594786"/>
    <lineage>
        <taxon>Eukaryota</taxon>
        <taxon>Metazoa</taxon>
        <taxon>Chordata</taxon>
        <taxon>Craniata</taxon>
        <taxon>Vertebrata</taxon>
        <taxon>Euteleostomi</taxon>
        <taxon>Actinopterygii</taxon>
        <taxon>Neopterygii</taxon>
        <taxon>Teleostei</taxon>
        <taxon>Ostariophysi</taxon>
        <taxon>Siluriformes</taxon>
        <taxon>Clariidae</taxon>
        <taxon>Clarias</taxon>
    </lineage>
</organism>
<name>A0A8J4X4C4_CLAMG</name>
<accession>A0A8J4X4C4</accession>
<dbReference type="GO" id="GO:0016082">
    <property type="term" value="P:synaptic vesicle priming"/>
    <property type="evidence" value="ECO:0007669"/>
    <property type="project" value="TreeGrafter"/>
</dbReference>
<evidence type="ECO:0000313" key="8">
    <source>
        <dbReference type="Proteomes" id="UP000727407"/>
    </source>
</evidence>
<feature type="non-terminal residue" evidence="7">
    <location>
        <position position="1"/>
    </location>
</feature>
<evidence type="ECO:0000256" key="4">
    <source>
        <dbReference type="ARBA" id="ARBA00024443"/>
    </source>
</evidence>
<reference evidence="7" key="1">
    <citation type="submission" date="2020-07" db="EMBL/GenBank/DDBJ databases">
        <title>Clarias magur genome sequencing, assembly and annotation.</title>
        <authorList>
            <person name="Kushwaha B."/>
            <person name="Kumar R."/>
            <person name="Das P."/>
            <person name="Joshi C.G."/>
            <person name="Kumar D."/>
            <person name="Nagpure N.S."/>
            <person name="Pandey M."/>
            <person name="Agarwal S."/>
            <person name="Srivastava S."/>
            <person name="Singh M."/>
            <person name="Sahoo L."/>
            <person name="Jayasankar P."/>
            <person name="Meher P.K."/>
            <person name="Koringa P.G."/>
            <person name="Iquebal M.A."/>
            <person name="Das S.P."/>
            <person name="Bit A."/>
            <person name="Patnaik S."/>
            <person name="Patel N."/>
            <person name="Shah T.M."/>
            <person name="Hinsu A."/>
            <person name="Jena J.K."/>
        </authorList>
    </citation>
    <scope>NUCLEOTIDE SEQUENCE</scope>
    <source>
        <strain evidence="7">CIFAMagur01</strain>
        <tissue evidence="7">Testis</tissue>
    </source>
</reference>
<protein>
    <recommendedName>
        <fullName evidence="4">Synaptosomal-associated protein 47</fullName>
    </recommendedName>
    <alternativeName>
        <fullName evidence="5">Synaptosomal-associated 47 kDa protein</fullName>
    </alternativeName>
</protein>
<evidence type="ECO:0000256" key="5">
    <source>
        <dbReference type="ARBA" id="ARBA00032027"/>
    </source>
</evidence>
<comment type="similarity">
    <text evidence="3">Belongs to the SVAP1 family.</text>
</comment>
<evidence type="ECO:0000256" key="2">
    <source>
        <dbReference type="ARBA" id="ARBA00023054"/>
    </source>
</evidence>
<evidence type="ECO:0000256" key="1">
    <source>
        <dbReference type="ARBA" id="ARBA00022737"/>
    </source>
</evidence>
<dbReference type="GO" id="GO:0005886">
    <property type="term" value="C:plasma membrane"/>
    <property type="evidence" value="ECO:0007669"/>
    <property type="project" value="TreeGrafter"/>
</dbReference>
<dbReference type="GO" id="GO:0031201">
    <property type="term" value="C:SNARE complex"/>
    <property type="evidence" value="ECO:0007669"/>
    <property type="project" value="TreeGrafter"/>
</dbReference>
<gene>
    <name evidence="7" type="ORF">DAT39_017854</name>
</gene>